<dbReference type="InterPro" id="IPR005000">
    <property type="entry name" value="Aldolase/citrate-lyase_domain"/>
</dbReference>
<organism evidence="5 6">
    <name type="scientific">Streptomyces fildesensis</name>
    <dbReference type="NCBI Taxonomy" id="375757"/>
    <lineage>
        <taxon>Bacteria</taxon>
        <taxon>Bacillati</taxon>
        <taxon>Actinomycetota</taxon>
        <taxon>Actinomycetes</taxon>
        <taxon>Kitasatosporales</taxon>
        <taxon>Streptomycetaceae</taxon>
        <taxon>Streptomyces</taxon>
    </lineage>
</organism>
<evidence type="ECO:0000256" key="3">
    <source>
        <dbReference type="ARBA" id="ARBA00022842"/>
    </source>
</evidence>
<reference evidence="5 6" key="1">
    <citation type="submission" date="2024-10" db="EMBL/GenBank/DDBJ databases">
        <title>The Natural Products Discovery Center: Release of the First 8490 Sequenced Strains for Exploring Actinobacteria Biosynthetic Diversity.</title>
        <authorList>
            <person name="Kalkreuter E."/>
            <person name="Kautsar S.A."/>
            <person name="Yang D."/>
            <person name="Bader C.D."/>
            <person name="Teijaro C.N."/>
            <person name="Fluegel L."/>
            <person name="Davis C.M."/>
            <person name="Simpson J.R."/>
            <person name="Lauterbach L."/>
            <person name="Steele A.D."/>
            <person name="Gui C."/>
            <person name="Meng S."/>
            <person name="Li G."/>
            <person name="Viehrig K."/>
            <person name="Ye F."/>
            <person name="Su P."/>
            <person name="Kiefer A.F."/>
            <person name="Nichols A."/>
            <person name="Cepeda A.J."/>
            <person name="Yan W."/>
            <person name="Fan B."/>
            <person name="Jiang Y."/>
            <person name="Adhikari A."/>
            <person name="Zheng C.-J."/>
            <person name="Schuster L."/>
            <person name="Cowan T.M."/>
            <person name="Smanski M.J."/>
            <person name="Chevrette M.G."/>
            <person name="De Carvalho L.P.S."/>
            <person name="Shen B."/>
        </authorList>
    </citation>
    <scope>NUCLEOTIDE SEQUENCE [LARGE SCALE GENOMIC DNA]</scope>
    <source>
        <strain evidence="5 6">NPDC053399</strain>
    </source>
</reference>
<dbReference type="PANTHER" id="PTHR32308:SF10">
    <property type="entry name" value="CITRATE LYASE SUBUNIT BETA"/>
    <property type="match status" value="1"/>
</dbReference>
<dbReference type="PIRSF" id="PIRSF015582">
    <property type="entry name" value="Cit_lyase_B"/>
    <property type="match status" value="1"/>
</dbReference>
<evidence type="ECO:0000256" key="1">
    <source>
        <dbReference type="ARBA" id="ARBA00001946"/>
    </source>
</evidence>
<gene>
    <name evidence="5" type="ORF">ACIGXA_22295</name>
</gene>
<evidence type="ECO:0000313" key="5">
    <source>
        <dbReference type="EMBL" id="MFI9103254.1"/>
    </source>
</evidence>
<dbReference type="InterPro" id="IPR015813">
    <property type="entry name" value="Pyrv/PenolPyrv_kinase-like_dom"/>
</dbReference>
<dbReference type="PANTHER" id="PTHR32308">
    <property type="entry name" value="LYASE BETA SUBUNIT, PUTATIVE (AFU_ORTHOLOGUE AFUA_4G13030)-RELATED"/>
    <property type="match status" value="1"/>
</dbReference>
<name>A0ABW8C9Y4_9ACTN</name>
<keyword evidence="3" id="KW-0460">Magnesium</keyword>
<dbReference type="Proteomes" id="UP001614394">
    <property type="component" value="Unassembled WGS sequence"/>
</dbReference>
<proteinExistence type="predicted"/>
<comment type="caution">
    <text evidence="5">The sequence shown here is derived from an EMBL/GenBank/DDBJ whole genome shotgun (WGS) entry which is preliminary data.</text>
</comment>
<accession>A0ABW8C9Y4</accession>
<dbReference type="GO" id="GO:0016829">
    <property type="term" value="F:lyase activity"/>
    <property type="evidence" value="ECO:0007669"/>
    <property type="project" value="UniProtKB-KW"/>
</dbReference>
<comment type="cofactor">
    <cofactor evidence="1">
        <name>Mg(2+)</name>
        <dbReference type="ChEBI" id="CHEBI:18420"/>
    </cofactor>
</comment>
<dbReference type="InterPro" id="IPR011206">
    <property type="entry name" value="Citrate_lyase_beta/mcl1/mcl2"/>
</dbReference>
<dbReference type="EMBL" id="JBITYG010000006">
    <property type="protein sequence ID" value="MFI9103254.1"/>
    <property type="molecule type" value="Genomic_DNA"/>
</dbReference>
<keyword evidence="5" id="KW-0456">Lyase</keyword>
<evidence type="ECO:0000256" key="2">
    <source>
        <dbReference type="ARBA" id="ARBA00022723"/>
    </source>
</evidence>
<evidence type="ECO:0000313" key="6">
    <source>
        <dbReference type="Proteomes" id="UP001614394"/>
    </source>
</evidence>
<dbReference type="SUPFAM" id="SSF51621">
    <property type="entry name" value="Phosphoenolpyruvate/pyruvate domain"/>
    <property type="match status" value="1"/>
</dbReference>
<sequence length="281" mass="30238">MPLDPRHARSWLFTPADRPERYPRRDGQGADAVILDLEDAVAPADKRQARENLCRRGSDDPPVWVRINDRTSEHWRDDLAEVALLPAVTGVMLPKAERADDVAATAALLPGGMPVIALVETSLGIENAYGIASEPATFALAFGVADFRRETGLGEAPEAWAYPRTRLVIASRAAGLRGPIDGPAMQLDDVAAVRSEATRGRAGGFTGKLCIHPSQITPVNAAYSPIPEQVDWARRVLEQAARSDGAAVRVDGEMIDRPRLEHARDLLESAVAQSDAESAGT</sequence>
<dbReference type="RefSeq" id="WP_399651996.1">
    <property type="nucleotide sequence ID" value="NZ_JBITYG010000006.1"/>
</dbReference>
<dbReference type="InterPro" id="IPR040442">
    <property type="entry name" value="Pyrv_kinase-like_dom_sf"/>
</dbReference>
<keyword evidence="2" id="KW-0479">Metal-binding</keyword>
<dbReference type="Pfam" id="PF03328">
    <property type="entry name" value="HpcH_HpaI"/>
    <property type="match status" value="1"/>
</dbReference>
<keyword evidence="6" id="KW-1185">Reference proteome</keyword>
<evidence type="ECO:0000259" key="4">
    <source>
        <dbReference type="Pfam" id="PF03328"/>
    </source>
</evidence>
<protein>
    <submittedName>
        <fullName evidence="5">HpcH/HpaI aldolase/citrate lyase family protein</fullName>
    </submittedName>
</protein>
<dbReference type="Gene3D" id="3.20.20.60">
    <property type="entry name" value="Phosphoenolpyruvate-binding domains"/>
    <property type="match status" value="1"/>
</dbReference>
<feature type="domain" description="HpcH/HpaI aldolase/citrate lyase" evidence="4">
    <location>
        <begin position="9"/>
        <end position="213"/>
    </location>
</feature>